<reference evidence="1 2" key="1">
    <citation type="submission" date="2024-01" db="EMBL/GenBank/DDBJ databases">
        <title>The genomes of 5 underutilized Papilionoideae crops provide insights into root nodulation and disease resistanc.</title>
        <authorList>
            <person name="Jiang F."/>
        </authorList>
    </citation>
    <scope>NUCLEOTIDE SEQUENCE [LARGE SCALE GENOMIC DNA]</scope>
    <source>
        <strain evidence="1">LVBAO_FW01</strain>
        <tissue evidence="1">Leaves</tissue>
    </source>
</reference>
<evidence type="ECO:0000313" key="1">
    <source>
        <dbReference type="EMBL" id="KAK7304938.1"/>
    </source>
</evidence>
<dbReference type="AlphaFoldDB" id="A0AAN9PPI0"/>
<protein>
    <submittedName>
        <fullName evidence="1">Uncharacterized protein</fullName>
    </submittedName>
</protein>
<proteinExistence type="predicted"/>
<comment type="caution">
    <text evidence="1">The sequence shown here is derived from an EMBL/GenBank/DDBJ whole genome shotgun (WGS) entry which is preliminary data.</text>
</comment>
<evidence type="ECO:0000313" key="2">
    <source>
        <dbReference type="Proteomes" id="UP001367508"/>
    </source>
</evidence>
<sequence length="98" mass="11169">MNIFSTLSSNALLLSLSCKGHIFLSVKYEALTSYSKAQGYCFVIFSVQHQYGIMILELDKVTFLIDYRVCQVTKFEYEMRNANKIGGEEGKYKTGELC</sequence>
<gene>
    <name evidence="1" type="ORF">VNO77_42832</name>
</gene>
<name>A0AAN9PPI0_CANGL</name>
<keyword evidence="2" id="KW-1185">Reference proteome</keyword>
<accession>A0AAN9PPI0</accession>
<dbReference type="Proteomes" id="UP001367508">
    <property type="component" value="Unassembled WGS sequence"/>
</dbReference>
<dbReference type="EMBL" id="JAYMYQ010000011">
    <property type="protein sequence ID" value="KAK7304938.1"/>
    <property type="molecule type" value="Genomic_DNA"/>
</dbReference>
<organism evidence="1 2">
    <name type="scientific">Canavalia gladiata</name>
    <name type="common">Sword bean</name>
    <name type="synonym">Dolichos gladiatus</name>
    <dbReference type="NCBI Taxonomy" id="3824"/>
    <lineage>
        <taxon>Eukaryota</taxon>
        <taxon>Viridiplantae</taxon>
        <taxon>Streptophyta</taxon>
        <taxon>Embryophyta</taxon>
        <taxon>Tracheophyta</taxon>
        <taxon>Spermatophyta</taxon>
        <taxon>Magnoliopsida</taxon>
        <taxon>eudicotyledons</taxon>
        <taxon>Gunneridae</taxon>
        <taxon>Pentapetalae</taxon>
        <taxon>rosids</taxon>
        <taxon>fabids</taxon>
        <taxon>Fabales</taxon>
        <taxon>Fabaceae</taxon>
        <taxon>Papilionoideae</taxon>
        <taxon>50 kb inversion clade</taxon>
        <taxon>NPAAA clade</taxon>
        <taxon>indigoferoid/millettioid clade</taxon>
        <taxon>Phaseoleae</taxon>
        <taxon>Canavalia</taxon>
    </lineage>
</organism>